<feature type="region of interest" description="Disordered" evidence="1">
    <location>
        <begin position="1"/>
        <end position="29"/>
    </location>
</feature>
<evidence type="ECO:0000256" key="1">
    <source>
        <dbReference type="SAM" id="MobiDB-lite"/>
    </source>
</evidence>
<reference evidence="2" key="1">
    <citation type="journal article" date="2021" name="Sci. Adv.">
        <title>The American lobster genome reveals insights on longevity, neural, and immune adaptations.</title>
        <authorList>
            <person name="Polinski J.M."/>
            <person name="Zimin A.V."/>
            <person name="Clark K.F."/>
            <person name="Kohn A.B."/>
            <person name="Sadowski N."/>
            <person name="Timp W."/>
            <person name="Ptitsyn A."/>
            <person name="Khanna P."/>
            <person name="Romanova D.Y."/>
            <person name="Williams P."/>
            <person name="Greenwood S.J."/>
            <person name="Moroz L.L."/>
            <person name="Walt D.R."/>
            <person name="Bodnar A.G."/>
        </authorList>
    </citation>
    <scope>NUCLEOTIDE SEQUENCE</scope>
    <source>
        <strain evidence="2">GMGI-L3</strain>
    </source>
</reference>
<organism evidence="2 3">
    <name type="scientific">Homarus americanus</name>
    <name type="common">American lobster</name>
    <dbReference type="NCBI Taxonomy" id="6706"/>
    <lineage>
        <taxon>Eukaryota</taxon>
        <taxon>Metazoa</taxon>
        <taxon>Ecdysozoa</taxon>
        <taxon>Arthropoda</taxon>
        <taxon>Crustacea</taxon>
        <taxon>Multicrustacea</taxon>
        <taxon>Malacostraca</taxon>
        <taxon>Eumalacostraca</taxon>
        <taxon>Eucarida</taxon>
        <taxon>Decapoda</taxon>
        <taxon>Pleocyemata</taxon>
        <taxon>Astacidea</taxon>
        <taxon>Nephropoidea</taxon>
        <taxon>Nephropidae</taxon>
        <taxon>Homarus</taxon>
    </lineage>
</organism>
<name>A0A8J5JGR8_HOMAM</name>
<keyword evidence="3" id="KW-1185">Reference proteome</keyword>
<dbReference type="EMBL" id="JAHLQT010045287">
    <property type="protein sequence ID" value="KAG7154093.1"/>
    <property type="molecule type" value="Genomic_DNA"/>
</dbReference>
<dbReference type="Proteomes" id="UP000747542">
    <property type="component" value="Unassembled WGS sequence"/>
</dbReference>
<proteinExistence type="predicted"/>
<dbReference type="AlphaFoldDB" id="A0A8J5JGR8"/>
<evidence type="ECO:0000313" key="2">
    <source>
        <dbReference type="EMBL" id="KAG7154093.1"/>
    </source>
</evidence>
<comment type="caution">
    <text evidence="2">The sequence shown here is derived from an EMBL/GenBank/DDBJ whole genome shotgun (WGS) entry which is preliminary data.</text>
</comment>
<gene>
    <name evidence="2" type="ORF">Hamer_G024957</name>
</gene>
<protein>
    <submittedName>
        <fullName evidence="2">Uncharacterized protein</fullName>
    </submittedName>
</protein>
<accession>A0A8J5JGR8</accession>
<feature type="compositionally biased region" description="Basic residues" evidence="1">
    <location>
        <begin position="1"/>
        <end position="14"/>
    </location>
</feature>
<sequence>MRNKSKVRSAHWSHWRKEPLARRPARTAGLSSVGEQDGFIVCFCGSTNRSKRRPRPRLTTRDENETIIAVIQNNPFSNAAATREALHLKVCAQTVGRTYNTESLPLPGNMWGRTWSFGRVVFTDEKTFASTNHGKIHLWRPNYTGYDRAHIYEVPRSGHRRIHAVIDKEDLSVLKNPAGAHYFVNQGPNEDLKEGITRLKFKSCRLVQKILRYGELLFIDPDR</sequence>
<evidence type="ECO:0000313" key="3">
    <source>
        <dbReference type="Proteomes" id="UP000747542"/>
    </source>
</evidence>